<proteinExistence type="inferred from homology"/>
<dbReference type="GO" id="GO:0005762">
    <property type="term" value="C:mitochondrial large ribosomal subunit"/>
    <property type="evidence" value="ECO:0000318"/>
    <property type="project" value="GO_Central"/>
</dbReference>
<dbReference type="GO" id="GO:0006412">
    <property type="term" value="P:translation"/>
    <property type="evidence" value="ECO:0007669"/>
    <property type="project" value="InterPro"/>
</dbReference>
<protein>
    <recommendedName>
        <fullName evidence="4">Large ribosomal subunit protein uL15m</fullName>
    </recommendedName>
    <alternativeName>
        <fullName evidence="5">39S ribosomal protein L15, mitochondrial</fullName>
    </alternativeName>
</protein>
<dbReference type="Gene3D" id="3.100.10.10">
    <property type="match status" value="1"/>
</dbReference>
<keyword evidence="3" id="KW-0687">Ribonucleoprotein</keyword>
<dbReference type="NCBIfam" id="TIGR01071">
    <property type="entry name" value="rplO_bact"/>
    <property type="match status" value="1"/>
</dbReference>
<dbReference type="GO" id="GO:0003735">
    <property type="term" value="F:structural constituent of ribosome"/>
    <property type="evidence" value="ECO:0000318"/>
    <property type="project" value="GO_Central"/>
</dbReference>
<dbReference type="PANTHER" id="PTHR12934:SF11">
    <property type="entry name" value="LARGE RIBOSOMAL SUBUNIT PROTEIN UL15M"/>
    <property type="match status" value="1"/>
</dbReference>
<keyword evidence="9" id="KW-1185">Reference proteome</keyword>
<dbReference type="KEGG" id="tad:TRIADDRAFT_21981"/>
<sequence length="249" mass="27993">MAAVLGHIEKNLSLLANLPRVALNNIRDIPGARKAAVRVGRGPGSGRGKTCGHGHKGQGQRNPSKPRLGFEGGQTPFYLRTPEHGFKNKFRKEYELVDLGKLQLMIDQGRINPKSPIDMKVLRDSGAVSKKITHGVKLLAKNSDKFNSKLDIEVSRATPLAISMIEQAGGKVTCAHYNKLGLRYLLKPERFIDRLPPRRARPKPKQMTYYTDPHTRGYLADEDEIRKLRKMNQRRNKPKDYIAPKETAV</sequence>
<evidence type="ECO:0000256" key="2">
    <source>
        <dbReference type="ARBA" id="ARBA00022980"/>
    </source>
</evidence>
<dbReference type="PhylomeDB" id="B3RSF4"/>
<dbReference type="CTD" id="6752256"/>
<accession>B3RSF4</accession>
<evidence type="ECO:0000256" key="6">
    <source>
        <dbReference type="SAM" id="MobiDB-lite"/>
    </source>
</evidence>
<dbReference type="InterPro" id="IPR005749">
    <property type="entry name" value="Ribosomal_uL15_bac-type"/>
</dbReference>
<dbReference type="SUPFAM" id="SSF52080">
    <property type="entry name" value="Ribosomal proteins L15p and L18e"/>
    <property type="match status" value="1"/>
</dbReference>
<dbReference type="AlphaFoldDB" id="B3RSF4"/>
<comment type="similarity">
    <text evidence="1">Belongs to the universal ribosomal protein uL15 family.</text>
</comment>
<dbReference type="STRING" id="10228.B3RSF4"/>
<gene>
    <name evidence="8" type="ORF">TRIADDRAFT_21981</name>
</gene>
<dbReference type="HAMAP" id="MF_01341">
    <property type="entry name" value="Ribosomal_uL15"/>
    <property type="match status" value="1"/>
</dbReference>
<feature type="domain" description="Large ribosomal subunit protein uL15/eL18" evidence="7">
    <location>
        <begin position="97"/>
        <end position="173"/>
    </location>
</feature>
<evidence type="ECO:0000256" key="1">
    <source>
        <dbReference type="ARBA" id="ARBA00007320"/>
    </source>
</evidence>
<evidence type="ECO:0000256" key="3">
    <source>
        <dbReference type="ARBA" id="ARBA00023274"/>
    </source>
</evidence>
<evidence type="ECO:0000256" key="5">
    <source>
        <dbReference type="ARBA" id="ARBA00035423"/>
    </source>
</evidence>
<dbReference type="InterPro" id="IPR021131">
    <property type="entry name" value="Ribosomal_uL15/eL18"/>
</dbReference>
<dbReference type="PANTHER" id="PTHR12934">
    <property type="entry name" value="50S RIBOSOMAL PROTEIN L15"/>
    <property type="match status" value="1"/>
</dbReference>
<dbReference type="OMA" id="CAHYNKL"/>
<evidence type="ECO:0000313" key="9">
    <source>
        <dbReference type="Proteomes" id="UP000009022"/>
    </source>
</evidence>
<name>B3RSF4_TRIAD</name>
<dbReference type="EMBL" id="DS985243">
    <property type="protein sequence ID" value="EDV26505.1"/>
    <property type="molecule type" value="Genomic_DNA"/>
</dbReference>
<dbReference type="InterPro" id="IPR030878">
    <property type="entry name" value="Ribosomal_uL15"/>
</dbReference>
<feature type="region of interest" description="Disordered" evidence="6">
    <location>
        <begin position="37"/>
        <end position="69"/>
    </location>
</feature>
<dbReference type="InterPro" id="IPR036227">
    <property type="entry name" value="Ribosomal_uL15/eL18_sf"/>
</dbReference>
<dbReference type="Proteomes" id="UP000009022">
    <property type="component" value="Unassembled WGS sequence"/>
</dbReference>
<evidence type="ECO:0000313" key="8">
    <source>
        <dbReference type="EMBL" id="EDV26505.1"/>
    </source>
</evidence>
<dbReference type="eggNOG" id="KOG0846">
    <property type="taxonomic scope" value="Eukaryota"/>
</dbReference>
<dbReference type="RefSeq" id="XP_002110501.1">
    <property type="nucleotide sequence ID" value="XM_002110465.1"/>
</dbReference>
<keyword evidence="2" id="KW-0689">Ribosomal protein</keyword>
<dbReference type="InParanoid" id="B3RSF4"/>
<dbReference type="GeneID" id="6752256"/>
<evidence type="ECO:0000259" key="7">
    <source>
        <dbReference type="Pfam" id="PF00828"/>
    </source>
</evidence>
<reference evidence="8 9" key="1">
    <citation type="journal article" date="2008" name="Nature">
        <title>The Trichoplax genome and the nature of placozoans.</title>
        <authorList>
            <person name="Srivastava M."/>
            <person name="Begovic E."/>
            <person name="Chapman J."/>
            <person name="Putnam N.H."/>
            <person name="Hellsten U."/>
            <person name="Kawashima T."/>
            <person name="Kuo A."/>
            <person name="Mitros T."/>
            <person name="Salamov A."/>
            <person name="Carpenter M.L."/>
            <person name="Signorovitch A.Y."/>
            <person name="Moreno M.A."/>
            <person name="Kamm K."/>
            <person name="Grimwood J."/>
            <person name="Schmutz J."/>
            <person name="Shapiro H."/>
            <person name="Grigoriev I.V."/>
            <person name="Buss L.W."/>
            <person name="Schierwater B."/>
            <person name="Dellaporta S.L."/>
            <person name="Rokhsar D.S."/>
        </authorList>
    </citation>
    <scope>NUCLEOTIDE SEQUENCE [LARGE SCALE GENOMIC DNA]</scope>
    <source>
        <strain evidence="8 9">Grell-BS-1999</strain>
    </source>
</reference>
<dbReference type="HOGENOM" id="CLU_055188_5_2_1"/>
<dbReference type="Pfam" id="PF00828">
    <property type="entry name" value="Ribosomal_L27A"/>
    <property type="match status" value="1"/>
</dbReference>
<dbReference type="OrthoDB" id="361383at2759"/>
<evidence type="ECO:0000256" key="4">
    <source>
        <dbReference type="ARBA" id="ARBA00035299"/>
    </source>
</evidence>
<organism evidence="8 9">
    <name type="scientific">Trichoplax adhaerens</name>
    <name type="common">Trichoplax reptans</name>
    <dbReference type="NCBI Taxonomy" id="10228"/>
    <lineage>
        <taxon>Eukaryota</taxon>
        <taxon>Metazoa</taxon>
        <taxon>Placozoa</taxon>
        <taxon>Uniplacotomia</taxon>
        <taxon>Trichoplacea</taxon>
        <taxon>Trichoplacidae</taxon>
        <taxon>Trichoplax</taxon>
    </lineage>
</organism>